<organism evidence="5 6">
    <name type="scientific">Candidatus Beckwithbacteria bacterium RBG_13_42_9</name>
    <dbReference type="NCBI Taxonomy" id="1797457"/>
    <lineage>
        <taxon>Bacteria</taxon>
        <taxon>Candidatus Beckwithiibacteriota</taxon>
    </lineage>
</organism>
<dbReference type="InterPro" id="IPR015422">
    <property type="entry name" value="PyrdxlP-dep_Trfase_small"/>
</dbReference>
<protein>
    <recommendedName>
        <fullName evidence="4">Aminotransferase class I/classII large domain-containing protein</fullName>
    </recommendedName>
</protein>
<dbReference type="Gene3D" id="3.90.1150.10">
    <property type="entry name" value="Aspartate Aminotransferase, domain 1"/>
    <property type="match status" value="1"/>
</dbReference>
<evidence type="ECO:0000259" key="4">
    <source>
        <dbReference type="Pfam" id="PF00155"/>
    </source>
</evidence>
<evidence type="ECO:0000256" key="2">
    <source>
        <dbReference type="ARBA" id="ARBA00022679"/>
    </source>
</evidence>
<accession>A0A1F5E612</accession>
<dbReference type="InterPro" id="IPR015424">
    <property type="entry name" value="PyrdxlP-dep_Trfase"/>
</dbReference>
<name>A0A1F5E612_9BACT</name>
<dbReference type="PANTHER" id="PTHR43643">
    <property type="entry name" value="HISTIDINOL-PHOSPHATE AMINOTRANSFERASE 2"/>
    <property type="match status" value="1"/>
</dbReference>
<dbReference type="Proteomes" id="UP000177006">
    <property type="component" value="Unassembled WGS sequence"/>
</dbReference>
<dbReference type="PANTHER" id="PTHR43643:SF3">
    <property type="entry name" value="HISTIDINOL-PHOSPHATE AMINOTRANSFERASE"/>
    <property type="match status" value="1"/>
</dbReference>
<keyword evidence="3" id="KW-0663">Pyridoxal phosphate</keyword>
<evidence type="ECO:0000256" key="1">
    <source>
        <dbReference type="ARBA" id="ARBA00022576"/>
    </source>
</evidence>
<sequence length="344" mass="39869">MKISKPIRLFWGENYSEKPPLVAKAIQKAAQETIEIINLYPGSIYQDAVKLIAKTLKVKEEQIVFGHGIEGLIHLTSMAFLGKGKVGGMFQPSFFVFANNLKRGQFLDYPCSYNQKVDLNRFIRFLQKIDVFFLASPNTATGNYLLTRAEIEKVLKSYKGLLVVDECYFGIGNQTVIDLVKKYDNLLIYRGLTKVMGLGSLRLGFAIGQKKIIDQLKYHFTEIELDPVNTFSLKVFLAAFPYFKSLVQNTNNFFDQFLDYMKKQFPQDKFIKNVTTFHFMDIRRYKVANYKVQNYMNQKGYIFSQEKLENNKGINFPELIMLTPPPKQLWPDFARTLKQALRQK</sequence>
<keyword evidence="2" id="KW-0808">Transferase</keyword>
<keyword evidence="1" id="KW-0032">Aminotransferase</keyword>
<comment type="caution">
    <text evidence="5">The sequence shown here is derived from an EMBL/GenBank/DDBJ whole genome shotgun (WGS) entry which is preliminary data.</text>
</comment>
<dbReference type="Gene3D" id="3.40.640.10">
    <property type="entry name" value="Type I PLP-dependent aspartate aminotransferase-like (Major domain)"/>
    <property type="match status" value="1"/>
</dbReference>
<dbReference type="EMBL" id="MEZK01000017">
    <property type="protein sequence ID" value="OGD62760.1"/>
    <property type="molecule type" value="Genomic_DNA"/>
</dbReference>
<dbReference type="InterPro" id="IPR050106">
    <property type="entry name" value="HistidinolP_aminotransfase"/>
</dbReference>
<dbReference type="Pfam" id="PF00155">
    <property type="entry name" value="Aminotran_1_2"/>
    <property type="match status" value="1"/>
</dbReference>
<dbReference type="GO" id="GO:0008483">
    <property type="term" value="F:transaminase activity"/>
    <property type="evidence" value="ECO:0007669"/>
    <property type="project" value="UniProtKB-KW"/>
</dbReference>
<dbReference type="InterPro" id="IPR004839">
    <property type="entry name" value="Aminotransferase_I/II_large"/>
</dbReference>
<gene>
    <name evidence="5" type="ORF">A2160_04820</name>
</gene>
<evidence type="ECO:0000313" key="5">
    <source>
        <dbReference type="EMBL" id="OGD62760.1"/>
    </source>
</evidence>
<feature type="domain" description="Aminotransferase class I/classII large" evidence="4">
    <location>
        <begin position="11"/>
        <end position="217"/>
    </location>
</feature>
<dbReference type="GO" id="GO:0030170">
    <property type="term" value="F:pyridoxal phosphate binding"/>
    <property type="evidence" value="ECO:0007669"/>
    <property type="project" value="InterPro"/>
</dbReference>
<dbReference type="CDD" id="cd00609">
    <property type="entry name" value="AAT_like"/>
    <property type="match status" value="1"/>
</dbReference>
<evidence type="ECO:0000313" key="6">
    <source>
        <dbReference type="Proteomes" id="UP000177006"/>
    </source>
</evidence>
<dbReference type="SUPFAM" id="SSF53383">
    <property type="entry name" value="PLP-dependent transferases"/>
    <property type="match status" value="1"/>
</dbReference>
<proteinExistence type="predicted"/>
<dbReference type="InterPro" id="IPR015421">
    <property type="entry name" value="PyrdxlP-dep_Trfase_major"/>
</dbReference>
<dbReference type="STRING" id="1797457.A2160_04820"/>
<dbReference type="AlphaFoldDB" id="A0A1F5E612"/>
<evidence type="ECO:0000256" key="3">
    <source>
        <dbReference type="ARBA" id="ARBA00022898"/>
    </source>
</evidence>
<reference evidence="5 6" key="1">
    <citation type="journal article" date="2016" name="Nat. Commun.">
        <title>Thousands of microbial genomes shed light on interconnected biogeochemical processes in an aquifer system.</title>
        <authorList>
            <person name="Anantharaman K."/>
            <person name="Brown C.T."/>
            <person name="Hug L.A."/>
            <person name="Sharon I."/>
            <person name="Castelle C.J."/>
            <person name="Probst A.J."/>
            <person name="Thomas B.C."/>
            <person name="Singh A."/>
            <person name="Wilkins M.J."/>
            <person name="Karaoz U."/>
            <person name="Brodie E.L."/>
            <person name="Williams K.H."/>
            <person name="Hubbard S.S."/>
            <person name="Banfield J.F."/>
        </authorList>
    </citation>
    <scope>NUCLEOTIDE SEQUENCE [LARGE SCALE GENOMIC DNA]</scope>
</reference>